<dbReference type="RefSeq" id="WP_062252531.1">
    <property type="nucleotide sequence ID" value="NZ_CP014229.1"/>
</dbReference>
<reference evidence="3" key="1">
    <citation type="submission" date="2016-02" db="EMBL/GenBank/DDBJ databases">
        <authorList>
            <person name="Holder M.E."/>
            <person name="Ajami N.J."/>
            <person name="Petrosino J.F."/>
        </authorList>
    </citation>
    <scope>NUCLEOTIDE SEQUENCE [LARGE SCALE GENOMIC DNA]</scope>
    <source>
        <strain evidence="3">CCUG 45958</strain>
    </source>
</reference>
<evidence type="ECO:0000256" key="1">
    <source>
        <dbReference type="SAM" id="MobiDB-lite"/>
    </source>
</evidence>
<evidence type="ECO:0000313" key="2">
    <source>
        <dbReference type="EMBL" id="AMD90132.1"/>
    </source>
</evidence>
<dbReference type="KEGG" id="dfi:AXF13_08345"/>
<feature type="region of interest" description="Disordered" evidence="1">
    <location>
        <begin position="272"/>
        <end position="307"/>
    </location>
</feature>
<proteinExistence type="predicted"/>
<dbReference type="STRING" id="44742.AXF13_08345"/>
<protein>
    <submittedName>
        <fullName evidence="2">Uncharacterized protein</fullName>
    </submittedName>
</protein>
<gene>
    <name evidence="2" type="ORF">AXF13_08345</name>
</gene>
<dbReference type="EMBL" id="CP014229">
    <property type="protein sequence ID" value="AMD90132.1"/>
    <property type="molecule type" value="Genomic_DNA"/>
</dbReference>
<organism evidence="2 3">
    <name type="scientific">Desulfovibrio fairfieldensis</name>
    <dbReference type="NCBI Taxonomy" id="44742"/>
    <lineage>
        <taxon>Bacteria</taxon>
        <taxon>Pseudomonadati</taxon>
        <taxon>Thermodesulfobacteriota</taxon>
        <taxon>Desulfovibrionia</taxon>
        <taxon>Desulfovibrionales</taxon>
        <taxon>Desulfovibrionaceae</taxon>
        <taxon>Desulfovibrio</taxon>
    </lineage>
</organism>
<keyword evidence="3" id="KW-1185">Reference proteome</keyword>
<accession>A0A0X8JK87</accession>
<dbReference type="AlphaFoldDB" id="A0A0X8JK87"/>
<feature type="compositionally biased region" description="Polar residues" evidence="1">
    <location>
        <begin position="292"/>
        <end position="307"/>
    </location>
</feature>
<dbReference type="Proteomes" id="UP000069241">
    <property type="component" value="Chromosome"/>
</dbReference>
<name>A0A0X8JK87_9BACT</name>
<sequence length="307" mass="34786">MNVVITRLIQDGKQIEVGFYDAMEDWGWAARIDGKKISLRHKNIVTLDQFAEGYSSDQQGKIEAMREAGVTHMLGDKIALYRGELDQLETARAAAKTSYSKVVASHIAEGEYFKVLHLNDSKVEICVARYLTSLEKEQFHSDYQDVMLFPIPGTNCELQYVGWRDLPAILGYRAPTHTMPGCNYRIWLISDDEEREAIAIEERRAVAMSAKPEELIINPDYAHMSAQQLSAAAREYDLVNNEGAEGFNPYRDRRYIPNPAVEAWKQATRVIFKPQNGDDEASLKKGDMEPSPSGNVTKTPSPRNRRR</sequence>
<evidence type="ECO:0000313" key="3">
    <source>
        <dbReference type="Proteomes" id="UP000069241"/>
    </source>
</evidence>